<dbReference type="InterPro" id="IPR029068">
    <property type="entry name" value="Glyas_Bleomycin-R_OHBP_Dase"/>
</dbReference>
<dbReference type="InterPro" id="IPR037523">
    <property type="entry name" value="VOC_core"/>
</dbReference>
<protein>
    <submittedName>
        <fullName evidence="3">Glyoxylase I family protein</fullName>
    </submittedName>
</protein>
<name>A0A2P8D5I1_9BACT</name>
<keyword evidence="1" id="KW-0479">Metal-binding</keyword>
<accession>A0A2P8D5I1</accession>
<dbReference type="AlphaFoldDB" id="A0A2P8D5I1"/>
<reference evidence="3 4" key="1">
    <citation type="submission" date="2018-03" db="EMBL/GenBank/DDBJ databases">
        <title>Genomic Encyclopedia of Type Strains, Phase III (KMG-III): the genomes of soil and plant-associated and newly described type strains.</title>
        <authorList>
            <person name="Whitman W."/>
        </authorList>
    </citation>
    <scope>NUCLEOTIDE SEQUENCE [LARGE SCALE GENOMIC DNA]</scope>
    <source>
        <strain evidence="3 4">CGMCC 1.12700</strain>
    </source>
</reference>
<dbReference type="NCBIfam" id="NF008551">
    <property type="entry name" value="PRK11478.1"/>
    <property type="match status" value="1"/>
</dbReference>
<dbReference type="PANTHER" id="PTHR36113:SF6">
    <property type="entry name" value="FOSFOMYCIN RESISTANCE PROTEIN FOSX"/>
    <property type="match status" value="1"/>
</dbReference>
<dbReference type="InterPro" id="IPR051332">
    <property type="entry name" value="Fosfomycin_Res_Enzymes"/>
</dbReference>
<dbReference type="EMBL" id="PYGD01000003">
    <property type="protein sequence ID" value="PSK92480.1"/>
    <property type="molecule type" value="Genomic_DNA"/>
</dbReference>
<dbReference type="OrthoDB" id="9795618at2"/>
<evidence type="ECO:0000259" key="2">
    <source>
        <dbReference type="PROSITE" id="PS51819"/>
    </source>
</evidence>
<dbReference type="PROSITE" id="PS51819">
    <property type="entry name" value="VOC"/>
    <property type="match status" value="1"/>
</dbReference>
<dbReference type="SUPFAM" id="SSF54593">
    <property type="entry name" value="Glyoxalase/Bleomycin resistance protein/Dihydroxybiphenyl dioxygenase"/>
    <property type="match status" value="1"/>
</dbReference>
<proteinExistence type="predicted"/>
<evidence type="ECO:0000313" key="4">
    <source>
        <dbReference type="Proteomes" id="UP000240572"/>
    </source>
</evidence>
<comment type="caution">
    <text evidence="3">The sequence shown here is derived from an EMBL/GenBank/DDBJ whole genome shotgun (WGS) entry which is preliminary data.</text>
</comment>
<dbReference type="InterPro" id="IPR037478">
    <property type="entry name" value="YwkD-like_dom"/>
</dbReference>
<evidence type="ECO:0000256" key="1">
    <source>
        <dbReference type="ARBA" id="ARBA00022723"/>
    </source>
</evidence>
<dbReference type="PANTHER" id="PTHR36113">
    <property type="entry name" value="LYASE, PUTATIVE-RELATED-RELATED"/>
    <property type="match status" value="1"/>
</dbReference>
<gene>
    <name evidence="3" type="ORF">B0I18_10357</name>
</gene>
<feature type="domain" description="VOC" evidence="2">
    <location>
        <begin position="6"/>
        <end position="129"/>
    </location>
</feature>
<dbReference type="CDD" id="cd08352">
    <property type="entry name" value="VOC_Bs_YwkD_like"/>
    <property type="match status" value="1"/>
</dbReference>
<dbReference type="Proteomes" id="UP000240572">
    <property type="component" value="Unassembled WGS sequence"/>
</dbReference>
<dbReference type="GO" id="GO:0046872">
    <property type="term" value="F:metal ion binding"/>
    <property type="evidence" value="ECO:0007669"/>
    <property type="project" value="UniProtKB-KW"/>
</dbReference>
<evidence type="ECO:0000313" key="3">
    <source>
        <dbReference type="EMBL" id="PSK92480.1"/>
    </source>
</evidence>
<organism evidence="3 4">
    <name type="scientific">Taibaiella chishuiensis</name>
    <dbReference type="NCBI Taxonomy" id="1434707"/>
    <lineage>
        <taxon>Bacteria</taxon>
        <taxon>Pseudomonadati</taxon>
        <taxon>Bacteroidota</taxon>
        <taxon>Chitinophagia</taxon>
        <taxon>Chitinophagales</taxon>
        <taxon>Chitinophagaceae</taxon>
        <taxon>Taibaiella</taxon>
    </lineage>
</organism>
<dbReference type="Pfam" id="PF00903">
    <property type="entry name" value="Glyoxalase"/>
    <property type="match status" value="1"/>
</dbReference>
<dbReference type="RefSeq" id="WP_106522672.1">
    <property type="nucleotide sequence ID" value="NZ_PYGD01000003.1"/>
</dbReference>
<dbReference type="InterPro" id="IPR004360">
    <property type="entry name" value="Glyas_Fos-R_dOase_dom"/>
</dbReference>
<keyword evidence="4" id="KW-1185">Reference proteome</keyword>
<sequence>MLPLSHVHHIAVICSDYTRSRHFYTHVLGLRIIREVYREERQSYKLDLALDGRYVLELFSFPDPPARVSRPEACGLRHLAFATPDLDAVIEELHLAGIAAEPVRTDEFTDRRFTFIADPDGLPIEFYEE</sequence>
<dbReference type="Gene3D" id="3.10.180.10">
    <property type="entry name" value="2,3-Dihydroxybiphenyl 1,2-Dioxygenase, domain 1"/>
    <property type="match status" value="1"/>
</dbReference>